<keyword evidence="4" id="KW-1185">Reference proteome</keyword>
<dbReference type="InterPro" id="IPR008928">
    <property type="entry name" value="6-hairpin_glycosidase_sf"/>
</dbReference>
<evidence type="ECO:0000313" key="4">
    <source>
        <dbReference type="Proteomes" id="UP000256779"/>
    </source>
</evidence>
<dbReference type="Gene3D" id="1.50.10.10">
    <property type="match status" value="2"/>
</dbReference>
<dbReference type="PANTHER" id="PTHR31084">
    <property type="entry name" value="ALPHA-L-FUCOSIDASE 2"/>
    <property type="match status" value="1"/>
</dbReference>
<feature type="domain" description="Glycosyl hydrolase family 95 catalytic" evidence="2">
    <location>
        <begin position="370"/>
        <end position="584"/>
    </location>
</feature>
<dbReference type="EMBL" id="QREG01000016">
    <property type="protein sequence ID" value="RED95966.1"/>
    <property type="molecule type" value="Genomic_DNA"/>
</dbReference>
<dbReference type="GO" id="GO:0005975">
    <property type="term" value="P:carbohydrate metabolic process"/>
    <property type="evidence" value="ECO:0007669"/>
    <property type="project" value="InterPro"/>
</dbReference>
<dbReference type="InterPro" id="IPR012341">
    <property type="entry name" value="6hp_glycosidase-like_sf"/>
</dbReference>
<protein>
    <recommendedName>
        <fullName evidence="5">Alpha-L-fucosidase 2</fullName>
    </recommendedName>
</protein>
<dbReference type="Pfam" id="PF21307">
    <property type="entry name" value="Glyco_hydro_95_C"/>
    <property type="match status" value="1"/>
</dbReference>
<dbReference type="SUPFAM" id="SSF48208">
    <property type="entry name" value="Six-hairpin glycosidases"/>
    <property type="match status" value="1"/>
</dbReference>
<evidence type="ECO:0000259" key="2">
    <source>
        <dbReference type="Pfam" id="PF22124"/>
    </source>
</evidence>
<name>A0A3D9L1K5_MARFU</name>
<reference evidence="3 4" key="1">
    <citation type="submission" date="2018-07" db="EMBL/GenBank/DDBJ databases">
        <title>Genomic Encyclopedia of Type Strains, Phase IV (KMG-IV): sequencing the most valuable type-strain genomes for metagenomic binning, comparative biology and taxonomic classification.</title>
        <authorList>
            <person name="Goeker M."/>
        </authorList>
    </citation>
    <scope>NUCLEOTIDE SEQUENCE [LARGE SCALE GENOMIC DNA]</scope>
    <source>
        <strain evidence="3 4">DSM 4134</strain>
    </source>
</reference>
<evidence type="ECO:0008006" key="5">
    <source>
        <dbReference type="Google" id="ProtNLM"/>
    </source>
</evidence>
<dbReference type="AlphaFoldDB" id="A0A3D9L1K5"/>
<proteinExistence type="predicted"/>
<gene>
    <name evidence="3" type="ORF">C7460_11624</name>
</gene>
<evidence type="ECO:0000313" key="3">
    <source>
        <dbReference type="EMBL" id="RED95966.1"/>
    </source>
</evidence>
<evidence type="ECO:0000259" key="1">
    <source>
        <dbReference type="Pfam" id="PF21307"/>
    </source>
</evidence>
<comment type="caution">
    <text evidence="3">The sequence shown here is derived from an EMBL/GenBank/DDBJ whole genome shotgun (WGS) entry which is preliminary data.</text>
</comment>
<organism evidence="3 4">
    <name type="scientific">Marinoscillum furvescens DSM 4134</name>
    <dbReference type="NCBI Taxonomy" id="1122208"/>
    <lineage>
        <taxon>Bacteria</taxon>
        <taxon>Pseudomonadati</taxon>
        <taxon>Bacteroidota</taxon>
        <taxon>Cytophagia</taxon>
        <taxon>Cytophagales</taxon>
        <taxon>Reichenbachiellaceae</taxon>
        <taxon>Marinoscillum</taxon>
    </lineage>
</organism>
<feature type="domain" description="Alpha fucosidase A-like C-terminal" evidence="1">
    <location>
        <begin position="608"/>
        <end position="700"/>
    </location>
</feature>
<dbReference type="Pfam" id="PF22124">
    <property type="entry name" value="Glyco_hydro_95_cat"/>
    <property type="match status" value="1"/>
</dbReference>
<dbReference type="PANTHER" id="PTHR31084:SF0">
    <property type="entry name" value="ALPHA-L-FUCOSIDASE 2"/>
    <property type="match status" value="1"/>
</dbReference>
<dbReference type="InterPro" id="IPR054363">
    <property type="entry name" value="GH95_cat"/>
</dbReference>
<dbReference type="InterPro" id="IPR049053">
    <property type="entry name" value="AFCA-like_C"/>
</dbReference>
<dbReference type="GO" id="GO:0004560">
    <property type="term" value="F:alpha-L-fucosidase activity"/>
    <property type="evidence" value="ECO:0007669"/>
    <property type="project" value="TreeGrafter"/>
</dbReference>
<dbReference type="Proteomes" id="UP000256779">
    <property type="component" value="Unassembled WGS sequence"/>
</dbReference>
<sequence length="749" mass="84985">MLLAVNISVAQESGIDWPEFMSQHDLVWEEIPGQWNEGAFVGNGMVGMMIYANMDENRLDFHVGRQDVTDHRKAPNKKTSMATKGADLYDFSRLDIGRMTLHPAGKIRDIDVRQDLYNAEVRGVIVTDLGQITFRAFTPYEHMINVIEVHSTEEVNGSQADYMWRWMPGLPFSPRIYTRKDIGDYQLNPRPILKKVNGVEVCEQPLLAGGDYATAWLEKAENTTQSIMYVSVANEIPATNVSALVASNTVNIVAATDFNVLIDAHREWWHNYFQKSFLSIPDGRMESFYWIQLYKMAACSREDGPVLDLLGPFFKNTGWPGLWWNLNVQLTYWPFNATNHVDLAENFIALIDDNFDFMLAKKSGADLGDFAWALHNYWLIYSYRGDYDAIAEKWLPKALRVLEVYQTKMITNEQGQIELSAMGSPEYHGFKSFVNTNYNLSLVRWLLTTLIETSNRSNTNQELIGDWKELLDDLIPYPEDENGLMIGSEQPVDMSHRHYSHLLGLYPLFQLDPDQPEVKELVDKSVVHWHKIGDSKGLVGYSYTGAASLYAALGRGNDANSMLQQFLDGNIQSAMLLPNTFYMEGKGRNPVIETPLSAASAIVELVLQSWGGKIRVFPATPDDFQDAVFQDLRAEGGFLVSASRKNGQTEWVTIKSLSGNPCMLKVDDWENIEQTDEGETVTIRKIEDGQFEIDLKKGASICVSRAGNHVSPQIRVIPHPKEEINLYGVKEGESYDQVYEWEVPEFPNW</sequence>
<accession>A0A3D9L1K5</accession>